<dbReference type="PANTHER" id="PTHR30619:SF7">
    <property type="entry name" value="BETA-LACTAMASE DOMAIN PROTEIN"/>
    <property type="match status" value="1"/>
</dbReference>
<dbReference type="Pfam" id="PF00753">
    <property type="entry name" value="Lactamase_B"/>
    <property type="match status" value="1"/>
</dbReference>
<dbReference type="SUPFAM" id="SSF56281">
    <property type="entry name" value="Metallo-hydrolase/oxidoreductase"/>
    <property type="match status" value="1"/>
</dbReference>
<keyword evidence="3" id="KW-0812">Transmembrane</keyword>
<dbReference type="Gene3D" id="3.60.15.10">
    <property type="entry name" value="Ribonuclease Z/Hydroxyacylglutathione hydrolase-like"/>
    <property type="match status" value="1"/>
</dbReference>
<dbReference type="Pfam" id="PF03772">
    <property type="entry name" value="Competence"/>
    <property type="match status" value="1"/>
</dbReference>
<dbReference type="CDD" id="cd07731">
    <property type="entry name" value="ComA-like_MBL-fold"/>
    <property type="match status" value="1"/>
</dbReference>
<dbReference type="InterPro" id="IPR052159">
    <property type="entry name" value="Competence_DNA_uptake"/>
</dbReference>
<evidence type="ECO:0000256" key="2">
    <source>
        <dbReference type="ARBA" id="ARBA00022475"/>
    </source>
</evidence>
<evidence type="ECO:0000256" key="1">
    <source>
        <dbReference type="ARBA" id="ARBA00004651"/>
    </source>
</evidence>
<dbReference type="InterPro" id="IPR035681">
    <property type="entry name" value="ComA-like_MBL"/>
</dbReference>
<protein>
    <submittedName>
        <fullName evidence="7">DNA internalization-related competence protein ComEC/Rec2</fullName>
    </submittedName>
</protein>
<dbReference type="GO" id="GO:0005886">
    <property type="term" value="C:plasma membrane"/>
    <property type="evidence" value="ECO:0007669"/>
    <property type="project" value="UniProtKB-SubCell"/>
</dbReference>
<evidence type="ECO:0000259" key="6">
    <source>
        <dbReference type="SMART" id="SM00849"/>
    </source>
</evidence>
<evidence type="ECO:0000313" key="8">
    <source>
        <dbReference type="Proteomes" id="UP000352698"/>
    </source>
</evidence>
<proteinExistence type="predicted"/>
<dbReference type="NCBIfam" id="TIGR00360">
    <property type="entry name" value="ComEC_N-term"/>
    <property type="match status" value="1"/>
</dbReference>
<evidence type="ECO:0000256" key="4">
    <source>
        <dbReference type="ARBA" id="ARBA00022989"/>
    </source>
</evidence>
<dbReference type="InterPro" id="IPR001279">
    <property type="entry name" value="Metallo-B-lactamas"/>
</dbReference>
<feature type="domain" description="Metallo-beta-lactamase" evidence="6">
    <location>
        <begin position="498"/>
        <end position="706"/>
    </location>
</feature>
<comment type="caution">
    <text evidence="7">The sequence shown here is derived from an EMBL/GenBank/DDBJ whole genome shotgun (WGS) entry which is preliminary data.</text>
</comment>
<dbReference type="SMART" id="SM00849">
    <property type="entry name" value="Lactamase_B"/>
    <property type="match status" value="1"/>
</dbReference>
<dbReference type="InterPro" id="IPR004477">
    <property type="entry name" value="ComEC_N"/>
</dbReference>
<evidence type="ECO:0000256" key="5">
    <source>
        <dbReference type="ARBA" id="ARBA00023136"/>
    </source>
</evidence>
<accession>A0A7Z9ATU4</accession>
<organism evidence="7 8">
    <name type="scientific">Enterococcus hirae</name>
    <dbReference type="NCBI Taxonomy" id="1354"/>
    <lineage>
        <taxon>Bacteria</taxon>
        <taxon>Bacillati</taxon>
        <taxon>Bacillota</taxon>
        <taxon>Bacilli</taxon>
        <taxon>Lactobacillales</taxon>
        <taxon>Enterococcaceae</taxon>
        <taxon>Enterococcus</taxon>
    </lineage>
</organism>
<evidence type="ECO:0000256" key="3">
    <source>
        <dbReference type="ARBA" id="ARBA00022692"/>
    </source>
</evidence>
<dbReference type="GO" id="GO:0030420">
    <property type="term" value="P:establishment of competence for transformation"/>
    <property type="evidence" value="ECO:0007669"/>
    <property type="project" value="InterPro"/>
</dbReference>
<keyword evidence="2" id="KW-1003">Cell membrane</keyword>
<dbReference type="InterPro" id="IPR036866">
    <property type="entry name" value="RibonucZ/Hydroxyglut_hydro"/>
</dbReference>
<dbReference type="InterPro" id="IPR004797">
    <property type="entry name" value="Competence_ComEC/Rec2"/>
</dbReference>
<dbReference type="RefSeq" id="WP_010737461.1">
    <property type="nucleotide sequence ID" value="NZ_CABEEP010000001.1"/>
</dbReference>
<dbReference type="PANTHER" id="PTHR30619">
    <property type="entry name" value="DNA INTERNALIZATION/COMPETENCE PROTEIN COMEC/REC2"/>
    <property type="match status" value="1"/>
</dbReference>
<dbReference type="AlphaFoldDB" id="A0A7Z9ATU4"/>
<comment type="subcellular location">
    <subcellularLocation>
        <location evidence="1">Cell membrane</location>
        <topology evidence="1">Multi-pass membrane protein</topology>
    </subcellularLocation>
</comment>
<name>A0A7Z9ATU4_ENTHR</name>
<dbReference type="NCBIfam" id="TIGR00361">
    <property type="entry name" value="ComEC_Rec2"/>
    <property type="match status" value="1"/>
</dbReference>
<evidence type="ECO:0000313" key="7">
    <source>
        <dbReference type="EMBL" id="VTQ63384.1"/>
    </source>
</evidence>
<dbReference type="EMBL" id="CABEEP010000001">
    <property type="protein sequence ID" value="VTQ63384.1"/>
    <property type="molecule type" value="Genomic_DNA"/>
</dbReference>
<keyword evidence="5" id="KW-0472">Membrane</keyword>
<dbReference type="Proteomes" id="UP000352698">
    <property type="component" value="Unassembled WGS sequence"/>
</dbReference>
<sequence>MFSRFCDQAQNRFIFPAISSIFICLFYYTDRWHYRLIFAGFFLFFLRKENKQIIGLSLICSTLVLFSCWLKETKPIDDQRTLERIMVASDTVKMNGDLVTFIGHTTDKQKISCSYYAKSEQERNSFLVLRHEAIELIVVGDYQETSKQRNPYGFDQKKYDQIHRIKGRFQIRQIKEHLNRNAWQNMLSRTRGRSITFIQEHFSHKVSVYMNALIFGYKDSQFLASEDTYKETGLLHLFSLSGMHIQTYLGWLYYLFRRGGMTLTASYLPLVGGTLGYFSLSGGSVSVKRAGLSFLLKLGLKLLNVKFSSFDHYSIILWILLLIEPLCLFQVEGQLSLGMSFFFLLLSRPTTKFQKFTTIVLFSIGIMPLTAWHFYEWPLLGSMLTLLFAPVFKKVFLPCLTFLFVFGRVLPPSVSELLDSYLVHFERLLDSLRFANLVIGRPNGWLLIFSLGFLLWLIEKKQHKPCQCVTAALLVPIILIFGRFLQFGSSITFNDVGQGDSILFKAPFLKEIVMIDTGGKLSFQKEAWQERRVRPPAEFNLVPFLKGNGIRHINKLILTHDDIDHVGEITTLAKHFKIDTIYIGWGAGKSTWLHTQLQKLEKAGTTICEVRQGDWIKGYFDFFVLSPITQGKGENEDSIGLSVTHQSCRFLFLGDLDQHAEEKIGNAYPDLKADVIKLGHHGSRTSSHPQFISQLEATYGVLSCGVNNLFGHPHEDVLATLKQNKVTPLRTDRQGAITFKWHPFWYPNGKIHTMID</sequence>
<gene>
    <name evidence="7" type="ORF">NCTC12204_01245</name>
</gene>
<reference evidence="7 8" key="1">
    <citation type="submission" date="2019-05" db="EMBL/GenBank/DDBJ databases">
        <authorList>
            <consortium name="Pathogen Informatics"/>
        </authorList>
    </citation>
    <scope>NUCLEOTIDE SEQUENCE [LARGE SCALE GENOMIC DNA]</scope>
    <source>
        <strain evidence="7 8">NCTC12204</strain>
    </source>
</reference>
<keyword evidence="4" id="KW-1133">Transmembrane helix</keyword>